<dbReference type="Gene3D" id="1.10.150.240">
    <property type="entry name" value="Putative phosphatase, domain 2"/>
    <property type="match status" value="1"/>
</dbReference>
<comment type="caution">
    <text evidence="1">The sequence shown here is derived from an EMBL/GenBank/DDBJ whole genome shotgun (WGS) entry which is preliminary data.</text>
</comment>
<sequence length="262" mass="28430">MPELRMGTGRYMVDGILLDKDGTLLDFMSLWGNWSLGIIKRFATALELRGLSLPAELTPSLWGLIQDSRGVAVDYDRNGPLAMGTLDDLLALLAWQGYTQGLSWAEARELAHACRISADEMLERERPVLSIPGVVGFLEQCRKLRIPLAVVTADETEPAERHLEWLGIRDYFAVVLGTDKAARGKPFPDLALLACSELGIAPSRTAIIGDTNGDMIMAKAAGAAAAIGIDTSGDAVLVSRNLQDADVIVHSYEEMEFGGMER</sequence>
<dbReference type="SUPFAM" id="SSF56784">
    <property type="entry name" value="HAD-like"/>
    <property type="match status" value="1"/>
</dbReference>
<gene>
    <name evidence="1" type="ORF">JFN88_12825</name>
</gene>
<evidence type="ECO:0000313" key="1">
    <source>
        <dbReference type="EMBL" id="MBJ6362151.1"/>
    </source>
</evidence>
<dbReference type="Pfam" id="PF00702">
    <property type="entry name" value="Hydrolase"/>
    <property type="match status" value="1"/>
</dbReference>
<name>A0A934J7H5_9BACL</name>
<dbReference type="NCBIfam" id="TIGR01549">
    <property type="entry name" value="HAD-SF-IA-v1"/>
    <property type="match status" value="1"/>
</dbReference>
<protein>
    <submittedName>
        <fullName evidence="1">HAD family phosphatase</fullName>
    </submittedName>
</protein>
<dbReference type="RefSeq" id="WP_199019688.1">
    <property type="nucleotide sequence ID" value="NZ_JAELUP010000065.1"/>
</dbReference>
<dbReference type="Gene3D" id="3.40.50.1000">
    <property type="entry name" value="HAD superfamily/HAD-like"/>
    <property type="match status" value="1"/>
</dbReference>
<dbReference type="PANTHER" id="PTHR43434">
    <property type="entry name" value="PHOSPHOGLYCOLATE PHOSPHATASE"/>
    <property type="match status" value="1"/>
</dbReference>
<dbReference type="AlphaFoldDB" id="A0A934J7H5"/>
<accession>A0A934J7H5</accession>
<dbReference type="CDD" id="cd07505">
    <property type="entry name" value="HAD_BPGM-like"/>
    <property type="match status" value="1"/>
</dbReference>
<keyword evidence="2" id="KW-1185">Reference proteome</keyword>
<proteinExistence type="predicted"/>
<dbReference type="SFLD" id="SFLDS00003">
    <property type="entry name" value="Haloacid_Dehalogenase"/>
    <property type="match status" value="1"/>
</dbReference>
<organism evidence="1 2">
    <name type="scientific">Paenibacillus roseus</name>
    <dbReference type="NCBI Taxonomy" id="2798579"/>
    <lineage>
        <taxon>Bacteria</taxon>
        <taxon>Bacillati</taxon>
        <taxon>Bacillota</taxon>
        <taxon>Bacilli</taxon>
        <taxon>Bacillales</taxon>
        <taxon>Paenibacillaceae</taxon>
        <taxon>Paenibacillus</taxon>
    </lineage>
</organism>
<dbReference type="SFLD" id="SFLDG01129">
    <property type="entry name" value="C1.5:_HAD__Beta-PGM__Phosphata"/>
    <property type="match status" value="1"/>
</dbReference>
<dbReference type="GO" id="GO:0008967">
    <property type="term" value="F:phosphoglycolate phosphatase activity"/>
    <property type="evidence" value="ECO:0007669"/>
    <property type="project" value="TreeGrafter"/>
</dbReference>
<dbReference type="PANTHER" id="PTHR43434:SF22">
    <property type="entry name" value="PHOSPHOGLYCOLATE PHOSPHATASE"/>
    <property type="match status" value="1"/>
</dbReference>
<dbReference type="InterPro" id="IPR036412">
    <property type="entry name" value="HAD-like_sf"/>
</dbReference>
<dbReference type="InterPro" id="IPR050155">
    <property type="entry name" value="HAD-like_hydrolase_sf"/>
</dbReference>
<dbReference type="InterPro" id="IPR023198">
    <property type="entry name" value="PGP-like_dom2"/>
</dbReference>
<evidence type="ECO:0000313" key="2">
    <source>
        <dbReference type="Proteomes" id="UP000640274"/>
    </source>
</evidence>
<dbReference type="EMBL" id="JAELUP010000065">
    <property type="protein sequence ID" value="MBJ6362151.1"/>
    <property type="molecule type" value="Genomic_DNA"/>
</dbReference>
<reference evidence="1" key="1">
    <citation type="submission" date="2020-12" db="EMBL/GenBank/DDBJ databases">
        <authorList>
            <person name="Huq M.A."/>
        </authorList>
    </citation>
    <scope>NUCLEOTIDE SEQUENCE</scope>
    <source>
        <strain evidence="1">MAHUQ-46</strain>
    </source>
</reference>
<dbReference type="NCBIfam" id="TIGR01509">
    <property type="entry name" value="HAD-SF-IA-v3"/>
    <property type="match status" value="1"/>
</dbReference>
<dbReference type="Proteomes" id="UP000640274">
    <property type="component" value="Unassembled WGS sequence"/>
</dbReference>
<dbReference type="InterPro" id="IPR023214">
    <property type="entry name" value="HAD_sf"/>
</dbReference>
<dbReference type="InterPro" id="IPR006439">
    <property type="entry name" value="HAD-SF_hydro_IA"/>
</dbReference>
<dbReference type="GO" id="GO:0006281">
    <property type="term" value="P:DNA repair"/>
    <property type="evidence" value="ECO:0007669"/>
    <property type="project" value="TreeGrafter"/>
</dbReference>